<dbReference type="SUPFAM" id="SSF81383">
    <property type="entry name" value="F-box domain"/>
    <property type="match status" value="1"/>
</dbReference>
<evidence type="ECO:0000259" key="1">
    <source>
        <dbReference type="Pfam" id="PF00646"/>
    </source>
</evidence>
<dbReference type="InterPro" id="IPR006566">
    <property type="entry name" value="FBD"/>
</dbReference>
<dbReference type="InterPro" id="IPR055312">
    <property type="entry name" value="FBL15-like"/>
</dbReference>
<keyword evidence="4" id="KW-1185">Reference proteome</keyword>
<dbReference type="Pfam" id="PF00646">
    <property type="entry name" value="F-box"/>
    <property type="match status" value="1"/>
</dbReference>
<gene>
    <name evidence="3" type="ORF">URODEC1_LOCUS109628</name>
</gene>
<proteinExistence type="predicted"/>
<dbReference type="Pfam" id="PF08387">
    <property type="entry name" value="FBD"/>
    <property type="match status" value="1"/>
</dbReference>
<reference evidence="3 4" key="2">
    <citation type="submission" date="2024-10" db="EMBL/GenBank/DDBJ databases">
        <authorList>
            <person name="Ryan C."/>
        </authorList>
    </citation>
    <scope>NUCLEOTIDE SEQUENCE [LARGE SCALE GENOMIC DNA]</scope>
</reference>
<dbReference type="EMBL" id="OZ075117">
    <property type="protein sequence ID" value="CAL5082951.1"/>
    <property type="molecule type" value="Genomic_DNA"/>
</dbReference>
<dbReference type="PANTHER" id="PTHR34709:SF62">
    <property type="entry name" value="OS12G0545400 PROTEIN"/>
    <property type="match status" value="1"/>
</dbReference>
<dbReference type="InterPro" id="IPR001810">
    <property type="entry name" value="F-box_dom"/>
</dbReference>
<dbReference type="Proteomes" id="UP001497457">
    <property type="component" value="Chromosome 7b"/>
</dbReference>
<feature type="domain" description="FBD" evidence="2">
    <location>
        <begin position="441"/>
        <end position="477"/>
    </location>
</feature>
<evidence type="ECO:0000313" key="3">
    <source>
        <dbReference type="EMBL" id="CAL5082951.1"/>
    </source>
</evidence>
<evidence type="ECO:0000313" key="4">
    <source>
        <dbReference type="Proteomes" id="UP001497457"/>
    </source>
</evidence>
<protein>
    <recommendedName>
        <fullName evidence="5">FBD domain-containing protein</fullName>
    </recommendedName>
</protein>
<dbReference type="PANTHER" id="PTHR34709">
    <property type="entry name" value="OS10G0396666 PROTEIN"/>
    <property type="match status" value="1"/>
</dbReference>
<evidence type="ECO:0000259" key="2">
    <source>
        <dbReference type="Pfam" id="PF08387"/>
    </source>
</evidence>
<dbReference type="AlphaFoldDB" id="A0ABC9FVP9"/>
<organism evidence="3 4">
    <name type="scientific">Urochloa decumbens</name>
    <dbReference type="NCBI Taxonomy" id="240449"/>
    <lineage>
        <taxon>Eukaryota</taxon>
        <taxon>Viridiplantae</taxon>
        <taxon>Streptophyta</taxon>
        <taxon>Embryophyta</taxon>
        <taxon>Tracheophyta</taxon>
        <taxon>Spermatophyta</taxon>
        <taxon>Magnoliopsida</taxon>
        <taxon>Liliopsida</taxon>
        <taxon>Poales</taxon>
        <taxon>Poaceae</taxon>
        <taxon>PACMAD clade</taxon>
        <taxon>Panicoideae</taxon>
        <taxon>Panicodae</taxon>
        <taxon>Paniceae</taxon>
        <taxon>Melinidinae</taxon>
        <taxon>Urochloa</taxon>
    </lineage>
</organism>
<feature type="domain" description="F-box" evidence="1">
    <location>
        <begin position="42"/>
        <end position="81"/>
    </location>
</feature>
<evidence type="ECO:0008006" key="5">
    <source>
        <dbReference type="Google" id="ProtNLM"/>
    </source>
</evidence>
<reference evidence="4" key="1">
    <citation type="submission" date="2024-06" db="EMBL/GenBank/DDBJ databases">
        <authorList>
            <person name="Ryan C."/>
        </authorList>
    </citation>
    <scope>NUCLEOTIDE SEQUENCE [LARGE SCALE GENOMIC DNA]</scope>
</reference>
<accession>A0ABC9FVP9</accession>
<name>A0ABC9FVP9_9POAL</name>
<dbReference type="InterPro" id="IPR036047">
    <property type="entry name" value="F-box-like_dom_sf"/>
</dbReference>
<sequence>MARANTRPCRRCHRDLTVCRCGGARRPASALPRRDADAGDRISALNDDLLLQILARLGCAHSAARTSVLSRRWRGLWTHLPELVLRDMTPESLDAVLDRVVAMFDPQARAHPQALTAAAAGVPELQTPLSLLDICIPWDRPLSLAQISSLFGAAARLQPASLVVDVTTSQSGAMLLPRLDHTKSMTLAIWGVFHRVILISPQDQEGDMPNLESLTLRRYDVFLEALLHRFSALRSLSIPNLDLSSITINLPLLQELFLIASAKLQRVVIMAPKLKKLTFHAKGGVADDFTLSYSAPEMEDLSWKCSRYGSRRVHFGDMWILRIVSIKTSEPLGQLQQNPHSNALSLDIMEWELEGATPSFEHCISSISPVANFSGLDLCINSRGINTRGHVYGAMVLHLLEVYTLIERLKVDLRKYKGRGLCSTNCPCIQLNDWRGQTISLTHLKEMEIKGIRGEDHDIDILKVILRSAAILERMAITFNIKSEKRIRLFSSKIHSILKAHPSVNCKIYRSSGTSRRELTCYLCS</sequence>